<accession>A0A803M382</accession>
<feature type="active site" description="Proton acceptor" evidence="4">
    <location>
        <position position="277"/>
    </location>
</feature>
<dbReference type="InterPro" id="IPR016461">
    <property type="entry name" value="COMT-like"/>
</dbReference>
<dbReference type="Pfam" id="PF08100">
    <property type="entry name" value="Dimerisation"/>
    <property type="match status" value="1"/>
</dbReference>
<evidence type="ECO:0000313" key="8">
    <source>
        <dbReference type="Proteomes" id="UP000596660"/>
    </source>
</evidence>
<evidence type="ECO:0000256" key="1">
    <source>
        <dbReference type="ARBA" id="ARBA00022603"/>
    </source>
</evidence>
<dbReference type="PANTHER" id="PTHR11746">
    <property type="entry name" value="O-METHYLTRANSFERASE"/>
    <property type="match status" value="1"/>
</dbReference>
<dbReference type="FunFam" id="1.10.10.10:FF:000357">
    <property type="entry name" value="Caffeic acid 3-O-methyltransferase"/>
    <property type="match status" value="1"/>
</dbReference>
<dbReference type="InterPro" id="IPR036390">
    <property type="entry name" value="WH_DNA-bd_sf"/>
</dbReference>
<feature type="domain" description="O-methyltransferase dimerisation" evidence="6">
    <location>
        <begin position="32"/>
        <end position="124"/>
    </location>
</feature>
<dbReference type="GeneID" id="110731662"/>
<dbReference type="SUPFAM" id="SSF46785">
    <property type="entry name" value="Winged helix' DNA-binding domain"/>
    <property type="match status" value="1"/>
</dbReference>
<reference evidence="7" key="2">
    <citation type="submission" date="2021-03" db="UniProtKB">
        <authorList>
            <consortium name="EnsemblPlants"/>
        </authorList>
    </citation>
    <scope>IDENTIFICATION</scope>
</reference>
<keyword evidence="2" id="KW-0808">Transferase</keyword>
<dbReference type="GO" id="GO:0032259">
    <property type="term" value="P:methylation"/>
    <property type="evidence" value="ECO:0007669"/>
    <property type="project" value="UniProtKB-KW"/>
</dbReference>
<dbReference type="InterPro" id="IPR001077">
    <property type="entry name" value="COMT_C"/>
</dbReference>
<dbReference type="InterPro" id="IPR012967">
    <property type="entry name" value="COMT_dimerisation"/>
</dbReference>
<evidence type="ECO:0000256" key="2">
    <source>
        <dbReference type="ARBA" id="ARBA00022679"/>
    </source>
</evidence>
<dbReference type="KEGG" id="cqi:110731662"/>
<keyword evidence="3" id="KW-0949">S-adenosyl-L-methionine</keyword>
<dbReference type="EnsemblPlants" id="AUR62022681-RA">
    <property type="protein sequence ID" value="AUR62022681-RA:cds"/>
    <property type="gene ID" value="AUR62022681"/>
</dbReference>
<keyword evidence="1" id="KW-0489">Methyltransferase</keyword>
<dbReference type="RefSeq" id="XP_021767233.1">
    <property type="nucleotide sequence ID" value="XM_021911541.1"/>
</dbReference>
<evidence type="ECO:0000256" key="4">
    <source>
        <dbReference type="PIRSR" id="PIRSR005739-1"/>
    </source>
</evidence>
<dbReference type="SUPFAM" id="SSF53335">
    <property type="entry name" value="S-adenosyl-L-methionine-dependent methyltransferases"/>
    <property type="match status" value="1"/>
</dbReference>
<sequence length="371" mass="41089">MAPSKATELDIQNQKPLSLDEEEEANYSYGVQIANACALPMVLNAAIEIGVLQIINDKAGLNGLLPVEIATQVHARNPEAPAMLDRMLRLLSTYSLVSCTTVTTADGGVERRYKPTSMTKVYVPDEDGVSLAPCLKLFTDKVFLQSWSKLKDSVLEGGIAFNMVHGMHAFEYPGVDARFNEVFNKAMAQSIMLVKKIFKKYKGLENSNVHKLVDVGGGLGHSVAFITSQYPSIQGINFDLPHVIKDAPPCPGVEHIGGDMFESVPEGDAIFLKWILHDWSDERCLILLKNCYKALPKDGKVIVVEAIITDEPEKTTFARSISQVDLLMMTQNPGGKERSKREFEALAKGAGFTCFNFQYTVHGFWVMEFYK</sequence>
<dbReference type="OMA" id="ANACALP"/>
<proteinExistence type="predicted"/>
<dbReference type="GO" id="GO:0008171">
    <property type="term" value="F:O-methyltransferase activity"/>
    <property type="evidence" value="ECO:0007669"/>
    <property type="project" value="InterPro"/>
</dbReference>
<dbReference type="InterPro" id="IPR036388">
    <property type="entry name" value="WH-like_DNA-bd_sf"/>
</dbReference>
<dbReference type="GO" id="GO:0046983">
    <property type="term" value="F:protein dimerization activity"/>
    <property type="evidence" value="ECO:0007669"/>
    <property type="project" value="InterPro"/>
</dbReference>
<dbReference type="Gramene" id="AUR62022681-RA">
    <property type="protein sequence ID" value="AUR62022681-RA:cds"/>
    <property type="gene ID" value="AUR62022681"/>
</dbReference>
<dbReference type="FunFam" id="3.40.50.150:FF:000061">
    <property type="entry name" value="Caffeic acid O-methyltransferase"/>
    <property type="match status" value="1"/>
</dbReference>
<evidence type="ECO:0000313" key="7">
    <source>
        <dbReference type="EnsemblPlants" id="AUR62022681-RA:cds"/>
    </source>
</evidence>
<dbReference type="PROSITE" id="PS51683">
    <property type="entry name" value="SAM_OMT_II"/>
    <property type="match status" value="1"/>
</dbReference>
<reference evidence="7" key="1">
    <citation type="journal article" date="2017" name="Nature">
        <title>The genome of Chenopodium quinoa.</title>
        <authorList>
            <person name="Jarvis D.E."/>
            <person name="Ho Y.S."/>
            <person name="Lightfoot D.J."/>
            <person name="Schmoeckel S.M."/>
            <person name="Li B."/>
            <person name="Borm T.J.A."/>
            <person name="Ohyanagi H."/>
            <person name="Mineta K."/>
            <person name="Michell C.T."/>
            <person name="Saber N."/>
            <person name="Kharbatia N.M."/>
            <person name="Rupper R.R."/>
            <person name="Sharp A.R."/>
            <person name="Dally N."/>
            <person name="Boughton B.A."/>
            <person name="Woo Y.H."/>
            <person name="Gao G."/>
            <person name="Schijlen E.G.W.M."/>
            <person name="Guo X."/>
            <person name="Momin A.A."/>
            <person name="Negrao S."/>
            <person name="Al-Babili S."/>
            <person name="Gehring C."/>
            <person name="Roessner U."/>
            <person name="Jung C."/>
            <person name="Murphy K."/>
            <person name="Arold S.T."/>
            <person name="Gojobori T."/>
            <person name="van der Linden C.G."/>
            <person name="van Loo E.N."/>
            <person name="Jellen E.N."/>
            <person name="Maughan P.J."/>
            <person name="Tester M."/>
        </authorList>
    </citation>
    <scope>NUCLEOTIDE SEQUENCE [LARGE SCALE GENOMIC DNA]</scope>
    <source>
        <strain evidence="7">cv. PI 614886</strain>
    </source>
</reference>
<keyword evidence="8" id="KW-1185">Reference proteome</keyword>
<feature type="domain" description="O-methyltransferase C-terminal" evidence="5">
    <location>
        <begin position="147"/>
        <end position="352"/>
    </location>
</feature>
<dbReference type="Gene3D" id="1.10.10.10">
    <property type="entry name" value="Winged helix-like DNA-binding domain superfamily/Winged helix DNA-binding domain"/>
    <property type="match status" value="1"/>
</dbReference>
<protein>
    <submittedName>
        <fullName evidence="7">Uncharacterized protein</fullName>
    </submittedName>
</protein>
<dbReference type="OrthoDB" id="1606438at2759"/>
<evidence type="ECO:0000259" key="5">
    <source>
        <dbReference type="Pfam" id="PF00891"/>
    </source>
</evidence>
<dbReference type="InterPro" id="IPR029063">
    <property type="entry name" value="SAM-dependent_MTases_sf"/>
</dbReference>
<dbReference type="Gene3D" id="3.40.50.150">
    <property type="entry name" value="Vaccinia Virus protein VP39"/>
    <property type="match status" value="1"/>
</dbReference>
<organism evidence="7 8">
    <name type="scientific">Chenopodium quinoa</name>
    <name type="common">Quinoa</name>
    <dbReference type="NCBI Taxonomy" id="63459"/>
    <lineage>
        <taxon>Eukaryota</taxon>
        <taxon>Viridiplantae</taxon>
        <taxon>Streptophyta</taxon>
        <taxon>Embryophyta</taxon>
        <taxon>Tracheophyta</taxon>
        <taxon>Spermatophyta</taxon>
        <taxon>Magnoliopsida</taxon>
        <taxon>eudicotyledons</taxon>
        <taxon>Gunneridae</taxon>
        <taxon>Pentapetalae</taxon>
        <taxon>Caryophyllales</taxon>
        <taxon>Chenopodiaceae</taxon>
        <taxon>Chenopodioideae</taxon>
        <taxon>Atripliceae</taxon>
        <taxon>Chenopodium</taxon>
    </lineage>
</organism>
<dbReference type="PIRSF" id="PIRSF005739">
    <property type="entry name" value="O-mtase"/>
    <property type="match status" value="1"/>
</dbReference>
<name>A0A803M382_CHEQI</name>
<evidence type="ECO:0000256" key="3">
    <source>
        <dbReference type="ARBA" id="ARBA00022691"/>
    </source>
</evidence>
<evidence type="ECO:0000259" key="6">
    <source>
        <dbReference type="Pfam" id="PF08100"/>
    </source>
</evidence>
<dbReference type="Pfam" id="PF00891">
    <property type="entry name" value="Methyltransf_2"/>
    <property type="match status" value="1"/>
</dbReference>
<dbReference type="AlphaFoldDB" id="A0A803M382"/>
<dbReference type="Proteomes" id="UP000596660">
    <property type="component" value="Unplaced"/>
</dbReference>
<gene>
    <name evidence="7" type="primary">LOC110731662</name>
</gene>